<dbReference type="Proteomes" id="UP000655588">
    <property type="component" value="Unassembled WGS sequence"/>
</dbReference>
<gene>
    <name evidence="2" type="ORF">E2986_04928</name>
</gene>
<feature type="compositionally biased region" description="Acidic residues" evidence="1">
    <location>
        <begin position="117"/>
        <end position="132"/>
    </location>
</feature>
<feature type="compositionally biased region" description="Gly residues" evidence="1">
    <location>
        <begin position="241"/>
        <end position="255"/>
    </location>
</feature>
<feature type="compositionally biased region" description="Low complexity" evidence="1">
    <location>
        <begin position="1246"/>
        <end position="1260"/>
    </location>
</feature>
<feature type="compositionally biased region" description="Low complexity" evidence="1">
    <location>
        <begin position="1291"/>
        <end position="1310"/>
    </location>
</feature>
<feature type="region of interest" description="Disordered" evidence="1">
    <location>
        <begin position="1278"/>
        <end position="1350"/>
    </location>
</feature>
<feature type="compositionally biased region" description="Low complexity" evidence="1">
    <location>
        <begin position="531"/>
        <end position="547"/>
    </location>
</feature>
<feature type="compositionally biased region" description="Polar residues" evidence="1">
    <location>
        <begin position="921"/>
        <end position="930"/>
    </location>
</feature>
<feature type="compositionally biased region" description="Low complexity" evidence="1">
    <location>
        <begin position="402"/>
        <end position="447"/>
    </location>
</feature>
<feature type="compositionally biased region" description="Polar residues" evidence="1">
    <location>
        <begin position="679"/>
        <end position="699"/>
    </location>
</feature>
<keyword evidence="3" id="KW-1185">Reference proteome</keyword>
<feature type="compositionally biased region" description="Low complexity" evidence="1">
    <location>
        <begin position="1325"/>
        <end position="1350"/>
    </location>
</feature>
<feature type="compositionally biased region" description="Polar residues" evidence="1">
    <location>
        <begin position="1194"/>
        <end position="1215"/>
    </location>
</feature>
<feature type="compositionally biased region" description="Polar residues" evidence="1">
    <location>
        <begin position="855"/>
        <end position="872"/>
    </location>
</feature>
<evidence type="ECO:0000313" key="2">
    <source>
        <dbReference type="EMBL" id="KAF3425848.1"/>
    </source>
</evidence>
<feature type="compositionally biased region" description="Low complexity" evidence="1">
    <location>
        <begin position="493"/>
        <end position="524"/>
    </location>
</feature>
<feature type="compositionally biased region" description="Basic and acidic residues" evidence="1">
    <location>
        <begin position="309"/>
        <end position="318"/>
    </location>
</feature>
<organism evidence="2 3">
    <name type="scientific">Frieseomelitta varia</name>
    <dbReference type="NCBI Taxonomy" id="561572"/>
    <lineage>
        <taxon>Eukaryota</taxon>
        <taxon>Metazoa</taxon>
        <taxon>Ecdysozoa</taxon>
        <taxon>Arthropoda</taxon>
        <taxon>Hexapoda</taxon>
        <taxon>Insecta</taxon>
        <taxon>Pterygota</taxon>
        <taxon>Neoptera</taxon>
        <taxon>Endopterygota</taxon>
        <taxon>Hymenoptera</taxon>
        <taxon>Apocrita</taxon>
        <taxon>Aculeata</taxon>
        <taxon>Apoidea</taxon>
        <taxon>Anthophila</taxon>
        <taxon>Apidae</taxon>
        <taxon>Frieseomelitta</taxon>
    </lineage>
</organism>
<dbReference type="EMBL" id="WNWW01000353">
    <property type="protein sequence ID" value="KAF3425848.1"/>
    <property type="molecule type" value="Genomic_DNA"/>
</dbReference>
<evidence type="ECO:0000313" key="3">
    <source>
        <dbReference type="Proteomes" id="UP000655588"/>
    </source>
</evidence>
<proteinExistence type="predicted"/>
<feature type="compositionally biased region" description="Low complexity" evidence="1">
    <location>
        <begin position="578"/>
        <end position="621"/>
    </location>
</feature>
<feature type="compositionally biased region" description="Low complexity" evidence="1">
    <location>
        <begin position="351"/>
        <end position="390"/>
    </location>
</feature>
<feature type="region of interest" description="Disordered" evidence="1">
    <location>
        <begin position="1142"/>
        <end position="1264"/>
    </location>
</feature>
<feature type="region of interest" description="Disordered" evidence="1">
    <location>
        <begin position="116"/>
        <end position="932"/>
    </location>
</feature>
<name>A0A833WAB9_9HYME</name>
<feature type="compositionally biased region" description="Basic and acidic residues" evidence="1">
    <location>
        <begin position="72"/>
        <end position="82"/>
    </location>
</feature>
<accession>A0A833WAB9</accession>
<reference evidence="2" key="1">
    <citation type="submission" date="2019-11" db="EMBL/GenBank/DDBJ databases">
        <title>The nuclear and mitochondrial genomes of Frieseomelitta varia - a highly eusocial stingless bee (Meliponini) with a permanently sterile worker caste.</title>
        <authorList>
            <person name="Freitas F.C.P."/>
            <person name="Lourenco A.P."/>
            <person name="Nunes F.M.F."/>
            <person name="Paschoal A.R."/>
            <person name="Abreu F.C.P."/>
            <person name="Barbin F.O."/>
            <person name="Bataglia L."/>
            <person name="Cardoso-Junior C.A.M."/>
            <person name="Cervoni M.S."/>
            <person name="Silva S.R."/>
            <person name="Dalarmi F."/>
            <person name="Del Lama M.A."/>
            <person name="Depintor T.S."/>
            <person name="Ferreira K.M."/>
            <person name="Goria P.S."/>
            <person name="Jaskot M.C."/>
            <person name="Lago D.C."/>
            <person name="Luna-Lucena D."/>
            <person name="Moda L.M."/>
            <person name="Nascimento L."/>
            <person name="Pedrino M."/>
            <person name="Rabico F.O."/>
            <person name="Sanches F.C."/>
            <person name="Santos D.E."/>
            <person name="Santos C.G."/>
            <person name="Vieira J."/>
            <person name="Lopes T.F."/>
            <person name="Barchuk A.R."/>
            <person name="Hartfelder K."/>
            <person name="Simoes Z.L.P."/>
            <person name="Bitondi M.M.G."/>
            <person name="Pinheiro D.G."/>
        </authorList>
    </citation>
    <scope>NUCLEOTIDE SEQUENCE</scope>
    <source>
        <strain evidence="2">USP_RPSP 00005682</strain>
        <tissue evidence="2">Whole individual</tissue>
    </source>
</reference>
<sequence length="1372" mass="138880">MSTFKAVDDVLNSGLLFSRCVQRKRRKRREPSVHFQEGFAKCFHRLGVWGGRAGSAYAAADAWQPFPGSGSHDGHKGIRSYDNDGSNRPNADGNRRNAGCSKCKWEDDDYWEKGWEDEAEPDDKEDGDDCYDDGQYRGHDHGHHGNKGSPPGVQKLGAPNPSGASGVGTLGGPPVKQGDSGQQPGPGWTAGAPGIPSKPTWNQGFDDGAGSQPFGNLPNVGAARPADAGGSKTGSECSGGYQRGTGCAQGSGGVGPVKQLPFVGLNPANVQKEAPSDYAGGPTAVYNPRGSPTVGGCSNSPYDTSCADKSVDGTRPRDSSVVPSYGPSVEHGQHPAGGSPQTSPFGSLYDSSASQGQRPGSGSPQSSPFGPSGQRQRPGSGAPQGSPFGPSGQGQHPGNGGPQSSPFGPLNQGQYPGSGSPQSSPFGPPGQEQHPGSGSPQGSPFGPSGQGQRPGSGAPQRSPFGPSDQGQHPGSGAPQGSPFGSSGQGQYPGSGTPQKSPFGPSSQGQRPGSGSPQRSPFGPSDQGQHPGSGAPQGSPFGSSGQGQRPDSGAPKENSGFGTGPYREFPGSTRPGNPPNFNAVANAVSSSVAYASTGSGVGHPTSGPSTPTYSSGPLLGSPGFSGGNVPYGSHKPSHTNVKGRPLDTTPKFDASKDGESKIFYIDVKPAPGSPVGVRPRTTTSAPYSVVKTTPVQQPSFYNPPGSTKPPYQPTPYSGPGITKPSYQPTPYDGPATTKPAPYNDPGITKPYQPSSYSGPGTTQPFYQSPPYDGPGITKSSHQPAPYGRPGTTKVLHQPTPYGGPYGDLGTTKPSYQPAPYDGSGITRPSYQPTPYSGPSTVKPSYQPAPYDGSGVTRPSYQPTPYSGPSTVKPSYQPAPYSGPTTTKPFYQPVPYDGPGIKKPSYQPAPYGGPGTIKPSYQPGGTETTKSPYQFLPKDTNVGCTRGAEDCGAARGCSGGTNLNGSPDYKPCGQPGLPVGVNKTSGPVGGFQAYPTDFSQNPQQNIPGAIQPFDGFPVGVGSGSRDCTSGTSSDCTSGSIRPAYVDNKIPGEGGSYSSNPFLNGKIPNLIGMTHDADADDGNQYTLITGKSTLLFIRMHNLILTDVGGQFAATTTSKPIGLGNPFLQPGIAGAFAGAAAWSNVGSGAASNPAGESVVSIGGETTKPIGKDNPFLGESGHGRGDIEIDNPPDPTPGGSASWSPGNDLANTGLGQTNVNPFLGDKIPQGSVRPSDRYPGSSWSSGPIDDASSSAMKSPSAAPRGSGSGGGVGIGLGGFASDKLGQTGHDGGGSFPGAFSGAFSSSQSSSNSGAGELDVVRATNPIFGQANDGSWASSGANAASQAGSGAWSSSGASAYAASSANSWAGSQPSFVKG</sequence>
<feature type="compositionally biased region" description="Polar residues" evidence="1">
    <location>
        <begin position="750"/>
        <end position="765"/>
    </location>
</feature>
<comment type="caution">
    <text evidence="2">The sequence shown here is derived from an EMBL/GenBank/DDBJ whole genome shotgun (WGS) entry which is preliminary data.</text>
</comment>
<feature type="region of interest" description="Disordered" evidence="1">
    <location>
        <begin position="68"/>
        <end position="99"/>
    </location>
</feature>
<feature type="compositionally biased region" description="Polar residues" evidence="1">
    <location>
        <begin position="825"/>
        <end position="842"/>
    </location>
</feature>
<feature type="compositionally biased region" description="Low complexity" evidence="1">
    <location>
        <begin position="474"/>
        <end position="485"/>
    </location>
</feature>
<feature type="compositionally biased region" description="Gly residues" evidence="1">
    <location>
        <begin position="391"/>
        <end position="401"/>
    </location>
</feature>
<evidence type="ECO:0000256" key="1">
    <source>
        <dbReference type="SAM" id="MobiDB-lite"/>
    </source>
</evidence>
<protein>
    <submittedName>
        <fullName evidence="2">Uncharacterized protein</fullName>
    </submittedName>
</protein>